<evidence type="ECO:0000313" key="17">
    <source>
        <dbReference type="EMBL" id="NDY94694.1"/>
    </source>
</evidence>
<dbReference type="InterPro" id="IPR013785">
    <property type="entry name" value="Aldolase_TIM"/>
</dbReference>
<sequence>MLDKDSLSVSRTPIRPNSNWREQLREGFCDPDSLLTFLGLESNVAPASRRPDFPMRVPRAFAERMTAGAMADPLLLQVLPDPDEARAHPGFGTDPVGDLDSRSAPAVLHKYQGRALLMTTGACAVHCRYCFRQHYPYAGQTIGPRRWQEALAYLARNEDIEEVIFSGGDPFMLQTRKLCELTRDLASLPHIRRLRIHTRMPVVLPDRVTAHLQAWLSELPWPVVIVIHANHPQEFDPSVDHALERLRLTGAHLLNQAVLMRGINDQVHTLARLMERGFLAGVLPYYLHLLDRVAGSKRFEVDEPIARELLHGLRIRLPGYLVPRLVREQPGEPFKLPVL</sequence>
<reference evidence="17 18" key="1">
    <citation type="submission" date="2020-02" db="EMBL/GenBank/DDBJ databases">
        <authorList>
            <person name="Zhang X.-Y."/>
        </authorList>
    </citation>
    <scope>NUCLEOTIDE SEQUENCE [LARGE SCALE GENOMIC DNA]</scope>
    <source>
        <strain evidence="17 18">C33</strain>
    </source>
</reference>
<dbReference type="PANTHER" id="PTHR30538">
    <property type="entry name" value="LYSINE 2,3-AMINOMUTASE-RELATED"/>
    <property type="match status" value="1"/>
</dbReference>
<dbReference type="Pfam" id="PF04055">
    <property type="entry name" value="Radical_SAM"/>
    <property type="match status" value="1"/>
</dbReference>
<dbReference type="Gene3D" id="3.20.20.70">
    <property type="entry name" value="Aldolase class I"/>
    <property type="match status" value="1"/>
</dbReference>
<dbReference type="NCBIfam" id="TIGR03821">
    <property type="entry name" value="EFP_modif_epmB"/>
    <property type="match status" value="1"/>
</dbReference>
<evidence type="ECO:0000256" key="1">
    <source>
        <dbReference type="ARBA" id="ARBA00001352"/>
    </source>
</evidence>
<evidence type="ECO:0000256" key="9">
    <source>
        <dbReference type="ARBA" id="ARBA00022898"/>
    </source>
</evidence>
<dbReference type="InterPro" id="IPR058240">
    <property type="entry name" value="rSAM_sf"/>
</dbReference>
<feature type="modified residue" description="N6-(pyridoxal phosphate)lysine" evidence="15">
    <location>
        <position position="335"/>
    </location>
</feature>
<dbReference type="PANTHER" id="PTHR30538:SF1">
    <property type="entry name" value="L-LYSINE 2,3-AMINOMUTASE"/>
    <property type="match status" value="1"/>
</dbReference>
<keyword evidence="12" id="KW-0413">Isomerase</keyword>
<comment type="caution">
    <text evidence="17">The sequence shown here is derived from an EMBL/GenBank/DDBJ whole genome shotgun (WGS) entry which is preliminary data.</text>
</comment>
<dbReference type="SUPFAM" id="SSF102114">
    <property type="entry name" value="Radical SAM enzymes"/>
    <property type="match status" value="1"/>
</dbReference>
<dbReference type="InterPro" id="IPR003739">
    <property type="entry name" value="Lys_aminomutase/Glu_NH3_mut"/>
</dbReference>
<evidence type="ECO:0000256" key="6">
    <source>
        <dbReference type="ARBA" id="ARBA00022485"/>
    </source>
</evidence>
<dbReference type="InterPro" id="IPR007197">
    <property type="entry name" value="rSAM"/>
</dbReference>
<gene>
    <name evidence="17" type="primary">epmB</name>
    <name evidence="17" type="ORF">G3I74_02985</name>
</gene>
<feature type="binding site" evidence="14">
    <location>
        <position position="130"/>
    </location>
    <ligand>
        <name>[4Fe-4S] cluster</name>
        <dbReference type="ChEBI" id="CHEBI:49883"/>
        <note>4Fe-4S-S-AdoMet</note>
    </ligand>
</feature>
<evidence type="ECO:0000256" key="13">
    <source>
        <dbReference type="ARBA" id="ARBA00030756"/>
    </source>
</evidence>
<dbReference type="GO" id="GO:0016853">
    <property type="term" value="F:isomerase activity"/>
    <property type="evidence" value="ECO:0007669"/>
    <property type="project" value="UniProtKB-KW"/>
</dbReference>
<dbReference type="GO" id="GO:0046872">
    <property type="term" value="F:metal ion binding"/>
    <property type="evidence" value="ECO:0007669"/>
    <property type="project" value="UniProtKB-KW"/>
</dbReference>
<keyword evidence="18" id="KW-1185">Reference proteome</keyword>
<feature type="domain" description="Radical SAM core" evidence="16">
    <location>
        <begin position="109"/>
        <end position="321"/>
    </location>
</feature>
<dbReference type="Proteomes" id="UP000484885">
    <property type="component" value="Unassembled WGS sequence"/>
</dbReference>
<comment type="cofactor">
    <cofactor evidence="3">
        <name>[4Fe-4S] cluster</name>
        <dbReference type="ChEBI" id="CHEBI:49883"/>
    </cofactor>
</comment>
<evidence type="ECO:0000256" key="11">
    <source>
        <dbReference type="ARBA" id="ARBA00023014"/>
    </source>
</evidence>
<organism evidence="17 18">
    <name type="scientific">Wenzhouxiangella limi</name>
    <dbReference type="NCBI Taxonomy" id="2707351"/>
    <lineage>
        <taxon>Bacteria</taxon>
        <taxon>Pseudomonadati</taxon>
        <taxon>Pseudomonadota</taxon>
        <taxon>Gammaproteobacteria</taxon>
        <taxon>Chromatiales</taxon>
        <taxon>Wenzhouxiangellaceae</taxon>
        <taxon>Wenzhouxiangella</taxon>
    </lineage>
</organism>
<dbReference type="AlphaFoldDB" id="A0A845UVY7"/>
<evidence type="ECO:0000256" key="10">
    <source>
        <dbReference type="ARBA" id="ARBA00023004"/>
    </source>
</evidence>
<name>A0A845UVY7_9GAMM</name>
<proteinExistence type="inferred from homology"/>
<evidence type="ECO:0000256" key="8">
    <source>
        <dbReference type="ARBA" id="ARBA00022723"/>
    </source>
</evidence>
<protein>
    <recommendedName>
        <fullName evidence="5">L-lysine 2,3-aminomutase</fullName>
    </recommendedName>
    <alternativeName>
        <fullName evidence="13">EF-P post-translational modification enzyme B</fullName>
    </alternativeName>
</protein>
<dbReference type="SFLD" id="SFLDS00029">
    <property type="entry name" value="Radical_SAM"/>
    <property type="match status" value="1"/>
</dbReference>
<feature type="binding site" evidence="14">
    <location>
        <position position="127"/>
    </location>
    <ligand>
        <name>[4Fe-4S] cluster</name>
        <dbReference type="ChEBI" id="CHEBI:49883"/>
        <note>4Fe-4S-S-AdoMet</note>
    </ligand>
</feature>
<evidence type="ECO:0000256" key="15">
    <source>
        <dbReference type="PIRSR" id="PIRSR603739-50"/>
    </source>
</evidence>
<comment type="similarity">
    <text evidence="4">Belongs to the radical SAM superfamily. KamA family.</text>
</comment>
<evidence type="ECO:0000256" key="3">
    <source>
        <dbReference type="ARBA" id="ARBA00001966"/>
    </source>
</evidence>
<dbReference type="SFLD" id="SFLDF00314">
    <property type="entry name" value="L-lysine_2_3-aminomutase_(yjeK"/>
    <property type="match status" value="1"/>
</dbReference>
<keyword evidence="10" id="KW-0408">Iron</keyword>
<evidence type="ECO:0000256" key="5">
    <source>
        <dbReference type="ARBA" id="ARBA00022363"/>
    </source>
</evidence>
<dbReference type="PROSITE" id="PS51918">
    <property type="entry name" value="RADICAL_SAM"/>
    <property type="match status" value="1"/>
</dbReference>
<dbReference type="GO" id="GO:0051539">
    <property type="term" value="F:4 iron, 4 sulfur cluster binding"/>
    <property type="evidence" value="ECO:0007669"/>
    <property type="project" value="UniProtKB-KW"/>
</dbReference>
<evidence type="ECO:0000256" key="2">
    <source>
        <dbReference type="ARBA" id="ARBA00001933"/>
    </source>
</evidence>
<dbReference type="InterPro" id="IPR022462">
    <property type="entry name" value="EpmB"/>
</dbReference>
<keyword evidence="6 14" id="KW-0004">4Fe-4S</keyword>
<dbReference type="CDD" id="cd01335">
    <property type="entry name" value="Radical_SAM"/>
    <property type="match status" value="1"/>
</dbReference>
<keyword evidence="11 14" id="KW-0411">Iron-sulfur</keyword>
<evidence type="ECO:0000256" key="12">
    <source>
        <dbReference type="ARBA" id="ARBA00023235"/>
    </source>
</evidence>
<dbReference type="NCBIfam" id="TIGR00238">
    <property type="entry name" value="KamA family radical SAM protein"/>
    <property type="match status" value="1"/>
</dbReference>
<evidence type="ECO:0000259" key="16">
    <source>
        <dbReference type="PROSITE" id="PS51918"/>
    </source>
</evidence>
<evidence type="ECO:0000313" key="18">
    <source>
        <dbReference type="Proteomes" id="UP000484885"/>
    </source>
</evidence>
<dbReference type="PIRSF" id="PIRSF004911">
    <property type="entry name" value="DUF160"/>
    <property type="match status" value="1"/>
</dbReference>
<comment type="catalytic activity">
    <reaction evidence="1">
        <text>L-lysine = D-beta-lysine</text>
        <dbReference type="Rhea" id="RHEA:44148"/>
        <dbReference type="ChEBI" id="CHEBI:32551"/>
        <dbReference type="ChEBI" id="CHEBI:84138"/>
    </reaction>
</comment>
<dbReference type="SFLD" id="SFLDG01070">
    <property type="entry name" value="PLP-dependent"/>
    <property type="match status" value="1"/>
</dbReference>
<keyword evidence="7" id="KW-0949">S-adenosyl-L-methionine</keyword>
<evidence type="ECO:0000256" key="4">
    <source>
        <dbReference type="ARBA" id="ARBA00008703"/>
    </source>
</evidence>
<feature type="binding site" evidence="14">
    <location>
        <position position="123"/>
    </location>
    <ligand>
        <name>[4Fe-4S] cluster</name>
        <dbReference type="ChEBI" id="CHEBI:49883"/>
        <note>4Fe-4S-S-AdoMet</note>
    </ligand>
</feature>
<keyword evidence="8 14" id="KW-0479">Metal-binding</keyword>
<evidence type="ECO:0000256" key="7">
    <source>
        <dbReference type="ARBA" id="ARBA00022691"/>
    </source>
</evidence>
<comment type="cofactor">
    <cofactor evidence="2 15">
        <name>pyridoxal 5'-phosphate</name>
        <dbReference type="ChEBI" id="CHEBI:597326"/>
    </cofactor>
</comment>
<keyword evidence="9 15" id="KW-0663">Pyridoxal phosphate</keyword>
<accession>A0A845UVY7</accession>
<dbReference type="EMBL" id="JAAGSC010000031">
    <property type="protein sequence ID" value="NDY94694.1"/>
    <property type="molecule type" value="Genomic_DNA"/>
</dbReference>
<evidence type="ECO:0000256" key="14">
    <source>
        <dbReference type="PIRSR" id="PIRSR004911-1"/>
    </source>
</evidence>